<feature type="chain" id="PRO_5012183843" evidence="2">
    <location>
        <begin position="23"/>
        <end position="769"/>
    </location>
</feature>
<dbReference type="AlphaFoldDB" id="A0A1M6G6L3"/>
<keyword evidence="4" id="KW-1185">Reference proteome</keyword>
<feature type="compositionally biased region" description="Pro residues" evidence="1">
    <location>
        <begin position="760"/>
        <end position="769"/>
    </location>
</feature>
<evidence type="ECO:0000313" key="3">
    <source>
        <dbReference type="EMBL" id="SHJ05582.1"/>
    </source>
</evidence>
<feature type="compositionally biased region" description="Pro residues" evidence="1">
    <location>
        <begin position="135"/>
        <end position="152"/>
    </location>
</feature>
<dbReference type="RefSeq" id="WP_073331581.1">
    <property type="nucleotide sequence ID" value="NZ_FQYO01000004.1"/>
</dbReference>
<dbReference type="Proteomes" id="UP000184292">
    <property type="component" value="Unassembled WGS sequence"/>
</dbReference>
<dbReference type="EMBL" id="FQYO01000004">
    <property type="protein sequence ID" value="SHJ05582.1"/>
    <property type="molecule type" value="Genomic_DNA"/>
</dbReference>
<feature type="region of interest" description="Disordered" evidence="1">
    <location>
        <begin position="172"/>
        <end position="205"/>
    </location>
</feature>
<protein>
    <submittedName>
        <fullName evidence="3">Uncharacterized protein</fullName>
    </submittedName>
</protein>
<feature type="region of interest" description="Disordered" evidence="1">
    <location>
        <begin position="612"/>
        <end position="652"/>
    </location>
</feature>
<accession>A0A1M6G6L3</accession>
<sequence length="769" mass="78483">MRATAPALLVAAVAALATQLSAQTIPVRSGDHPTFARLVLSIPQGAAWRLGPVEGGYGLRISGPGVAEPDFALGGVFDRIGRDRIARIDPVPGGIDLALACDCHADAFLWRDDRLVLDVVDGPPPAESGFETPLAPAPEAAPDPAAPAPAAAPAPRRNPILPLLPAAALPPGLDPRIVDPPRGVPAAVAPPPTDRAAPADPGETELRLRESIGQAVDAGYLTFADAPPGEAAPDPPPPPAPAEPLLPDRPGLAAHTATEALSPGLAAAAAAFCPPAEALDMTAWTDPDTAFFDGLGPVRAASVTEEGDPSAQGMLDLARYYLAWGFGREAVAALDLAPHPPRHADLLRAMAEVMDDRPRGAVFPAAAGGCPGPAQLWSALIRGDVSDLLPPDRAAAVAAWSDLPSAPQAMLGPRLAHLLLAAGATTEADAVLSRVAEEDLRDPAAESTARAELQMRTEGPAGAVRTLQDATTEPGALTPAALVQLIELSLRGGIPVTEDTISLAEALAQEYRGTPEGAALDVSAIRARSAGGDHAGALHRLSAMDPDLPGREDLTHEILLALTERGDDATFLDIAFRDLPGAADDPARAAISERLVLLGFEDRARQIGAADGTAADAPAPPGGGAVRAGAVEPSPPGRDATKPPPTGAAEPSADLQATAAEGPAQDRTGRIVDPAQADMQDADLPAWVAGDWTGLRRSGDPLLATAAEAVLTPTVPDPDSPPLAARRDLLRQADETRAMIGALLERFPSPEGGEGTTPGPEDPAPPPGG</sequence>
<organism evidence="3 4">
    <name type="scientific">Wenxinia saemankumensis</name>
    <dbReference type="NCBI Taxonomy" id="1447782"/>
    <lineage>
        <taxon>Bacteria</taxon>
        <taxon>Pseudomonadati</taxon>
        <taxon>Pseudomonadota</taxon>
        <taxon>Alphaproteobacteria</taxon>
        <taxon>Rhodobacterales</taxon>
        <taxon>Roseobacteraceae</taxon>
        <taxon>Wenxinia</taxon>
    </lineage>
</organism>
<evidence type="ECO:0000313" key="4">
    <source>
        <dbReference type="Proteomes" id="UP000184292"/>
    </source>
</evidence>
<proteinExistence type="predicted"/>
<name>A0A1M6G6L3_9RHOB</name>
<feature type="signal peptide" evidence="2">
    <location>
        <begin position="1"/>
        <end position="22"/>
    </location>
</feature>
<feature type="region of interest" description="Disordered" evidence="1">
    <location>
        <begin position="745"/>
        <end position="769"/>
    </location>
</feature>
<feature type="region of interest" description="Disordered" evidence="1">
    <location>
        <begin position="224"/>
        <end position="250"/>
    </location>
</feature>
<reference evidence="3 4" key="1">
    <citation type="submission" date="2016-11" db="EMBL/GenBank/DDBJ databases">
        <authorList>
            <person name="Jaros S."/>
            <person name="Januszkiewicz K."/>
            <person name="Wedrychowicz H."/>
        </authorList>
    </citation>
    <scope>NUCLEOTIDE SEQUENCE [LARGE SCALE GENOMIC DNA]</scope>
    <source>
        <strain evidence="3 4">DSM 100565</strain>
    </source>
</reference>
<evidence type="ECO:0000256" key="1">
    <source>
        <dbReference type="SAM" id="MobiDB-lite"/>
    </source>
</evidence>
<gene>
    <name evidence="3" type="ORF">SAMN05444417_2713</name>
</gene>
<feature type="region of interest" description="Disordered" evidence="1">
    <location>
        <begin position="126"/>
        <end position="157"/>
    </location>
</feature>
<feature type="compositionally biased region" description="Pro residues" evidence="1">
    <location>
        <begin position="233"/>
        <end position="244"/>
    </location>
</feature>
<evidence type="ECO:0000256" key="2">
    <source>
        <dbReference type="SAM" id="SignalP"/>
    </source>
</evidence>
<keyword evidence="2" id="KW-0732">Signal</keyword>
<dbReference type="STRING" id="1447782.SAMN05444417_2713"/>